<name>A0A1U9QXQ1_STRNV</name>
<protein>
    <submittedName>
        <fullName evidence="2">Uncharacterized protein</fullName>
    </submittedName>
</protein>
<reference evidence="2 3" key="1">
    <citation type="submission" date="2016-11" db="EMBL/GenBank/DDBJ databases">
        <title>Complete genome sequence of Streptomyces niveus SCSIO 3406.</title>
        <authorList>
            <person name="Zhu Q."/>
            <person name="Cheng W."/>
            <person name="Song Y."/>
            <person name="Li Q."/>
            <person name="Ju J."/>
        </authorList>
    </citation>
    <scope>NUCLEOTIDE SEQUENCE [LARGE SCALE GENOMIC DNA]</scope>
    <source>
        <strain evidence="2 3">SCSIO 3406</strain>
    </source>
</reference>
<accession>A0A1U9QXQ1</accession>
<dbReference type="OrthoDB" id="4305346at2"/>
<evidence type="ECO:0000313" key="3">
    <source>
        <dbReference type="Proteomes" id="UP000189677"/>
    </source>
</evidence>
<feature type="compositionally biased region" description="Low complexity" evidence="1">
    <location>
        <begin position="77"/>
        <end position="99"/>
    </location>
</feature>
<feature type="region of interest" description="Disordered" evidence="1">
    <location>
        <begin position="69"/>
        <end position="99"/>
    </location>
</feature>
<dbReference type="Proteomes" id="UP000189677">
    <property type="component" value="Chromosome"/>
</dbReference>
<keyword evidence="3" id="KW-1185">Reference proteome</keyword>
<proteinExistence type="predicted"/>
<dbReference type="AlphaFoldDB" id="A0A1U9QXQ1"/>
<sequence>MQTGDDLTTAMRTAVGIVANLYRTTWHHQVTPVGTAPTLAKYRFVEKPPFAGPPTLPTVDHGPMWTPDSSVTSTVDARQQQARTAATLRQQGARHPAGA</sequence>
<dbReference type="KEGG" id="snw:BBN63_23585"/>
<dbReference type="EMBL" id="CP018047">
    <property type="protein sequence ID" value="AQU68733.1"/>
    <property type="molecule type" value="Genomic_DNA"/>
</dbReference>
<evidence type="ECO:0000256" key="1">
    <source>
        <dbReference type="SAM" id="MobiDB-lite"/>
    </source>
</evidence>
<gene>
    <name evidence="2" type="ORF">BBN63_23585</name>
</gene>
<organism evidence="2 3">
    <name type="scientific">Streptomyces niveus</name>
    <name type="common">Streptomyces spheroides</name>
    <dbReference type="NCBI Taxonomy" id="193462"/>
    <lineage>
        <taxon>Bacteria</taxon>
        <taxon>Bacillati</taxon>
        <taxon>Actinomycetota</taxon>
        <taxon>Actinomycetes</taxon>
        <taxon>Kitasatosporales</taxon>
        <taxon>Streptomycetaceae</taxon>
        <taxon>Streptomyces</taxon>
    </lineage>
</organism>
<evidence type="ECO:0000313" key="2">
    <source>
        <dbReference type="EMBL" id="AQU68733.1"/>
    </source>
</evidence>
<dbReference type="RefSeq" id="WP_078077353.1">
    <property type="nucleotide sequence ID" value="NZ_CP018047.1"/>
</dbReference>